<comment type="caution">
    <text evidence="1">The sequence shown here is derived from an EMBL/GenBank/DDBJ whole genome shotgun (WGS) entry which is preliminary data.</text>
</comment>
<dbReference type="AlphaFoldDB" id="A0A163CP79"/>
<dbReference type="EMBL" id="LQRT01000002">
    <property type="protein sequence ID" value="KZS42617.1"/>
    <property type="molecule type" value="Genomic_DNA"/>
</dbReference>
<dbReference type="OrthoDB" id="1113889at2"/>
<accession>A0A163CP79</accession>
<dbReference type="RefSeq" id="WP_066310673.1">
    <property type="nucleotide sequence ID" value="NZ_CANLSS010000001.1"/>
</dbReference>
<dbReference type="Pfam" id="PF20583">
    <property type="entry name" value="DUF6786"/>
    <property type="match status" value="1"/>
</dbReference>
<sequence length="398" mass="44707">MYISKLFLYNLLLFSVYHNYSILAQGYGKNTFGYDVELVKTSENNSIVLTKNQAQILVSPKYQGRVLTSTSKGIKGRSYGWLNENTLRSNAITTAKKSYGGEDRFWLNPLGSSFTLYYDQKEIKSNNWTIPKLLEIEAFDLINKTDTTATFNKQAVIKNNIGTSFMIKIERYVSLFSKSTIEEQLKIKIPKSISYVGFGSKNSITNIGENWDASKGLIAPWVLGMFKGNKKSVGIFPYTSANDSTVIVQKYLSEFGNDRVFINNKVIYFKTDGSYRSKIGVKSKNVIPILGNFDAKNNVLTIVTFSFNPIGKFLSSTEKNSPILFGGDVINSYNNDGNQGVSTFFELETTASGKALKTGEQIIHIHNTYHFEGPIHKLNSISKKLLHCDLEEALLFLK</sequence>
<protein>
    <submittedName>
        <fullName evidence="1">Uncharacterized protein</fullName>
    </submittedName>
</protein>
<gene>
    <name evidence="1" type="ORF">AWE51_03995</name>
</gene>
<dbReference type="Proteomes" id="UP000076715">
    <property type="component" value="Unassembled WGS sequence"/>
</dbReference>
<reference evidence="1 2" key="1">
    <citation type="submission" date="2016-01" db="EMBL/GenBank/DDBJ databases">
        <title>The draft genome sequence of Aquimarina sp. RZW4-3-2.</title>
        <authorList>
            <person name="Wang Y."/>
        </authorList>
    </citation>
    <scope>NUCLEOTIDE SEQUENCE [LARGE SCALE GENOMIC DNA]</scope>
    <source>
        <strain evidence="1 2">RZW4-3-2</strain>
    </source>
</reference>
<keyword evidence="2" id="KW-1185">Reference proteome</keyword>
<proteinExistence type="predicted"/>
<name>A0A163CP79_9FLAO</name>
<organism evidence="1 2">
    <name type="scientific">Aquimarina aggregata</name>
    <dbReference type="NCBI Taxonomy" id="1642818"/>
    <lineage>
        <taxon>Bacteria</taxon>
        <taxon>Pseudomonadati</taxon>
        <taxon>Bacteroidota</taxon>
        <taxon>Flavobacteriia</taxon>
        <taxon>Flavobacteriales</taxon>
        <taxon>Flavobacteriaceae</taxon>
        <taxon>Aquimarina</taxon>
    </lineage>
</organism>
<dbReference type="InterPro" id="IPR046713">
    <property type="entry name" value="DUF6786"/>
</dbReference>
<evidence type="ECO:0000313" key="1">
    <source>
        <dbReference type="EMBL" id="KZS42617.1"/>
    </source>
</evidence>
<evidence type="ECO:0000313" key="2">
    <source>
        <dbReference type="Proteomes" id="UP000076715"/>
    </source>
</evidence>
<dbReference type="STRING" id="1642818.AWE51_03995"/>